<gene>
    <name evidence="5" type="ORF">H1R19_03210</name>
</gene>
<dbReference type="EMBL" id="CP059491">
    <property type="protein sequence ID" value="QMT02201.1"/>
    <property type="molecule type" value="Genomic_DNA"/>
</dbReference>
<dbReference type="AlphaFoldDB" id="A0A7D7LUW8"/>
<comment type="catalytic activity">
    <reaction evidence="1">
        <text>D-glucarate = 5-dehydro-4-deoxy-D-glucarate + H2O</text>
        <dbReference type="Rhea" id="RHEA:14573"/>
        <dbReference type="ChEBI" id="CHEBI:15377"/>
        <dbReference type="ChEBI" id="CHEBI:30612"/>
        <dbReference type="ChEBI" id="CHEBI:42819"/>
        <dbReference type="EC" id="4.2.1.40"/>
    </reaction>
</comment>
<evidence type="ECO:0000313" key="5">
    <source>
        <dbReference type="EMBL" id="QMT02201.1"/>
    </source>
</evidence>
<organism evidence="5 6">
    <name type="scientific">Gordonia jinghuaiqii</name>
    <dbReference type="NCBI Taxonomy" id="2758710"/>
    <lineage>
        <taxon>Bacteria</taxon>
        <taxon>Bacillati</taxon>
        <taxon>Actinomycetota</taxon>
        <taxon>Actinomycetes</taxon>
        <taxon>Mycobacteriales</taxon>
        <taxon>Gordoniaceae</taxon>
        <taxon>Gordonia</taxon>
    </lineage>
</organism>
<dbReference type="Pfam" id="PF02746">
    <property type="entry name" value="MR_MLE_N"/>
    <property type="match status" value="1"/>
</dbReference>
<dbReference type="KEGG" id="gji:H1R19_03210"/>
<dbReference type="Pfam" id="PF13378">
    <property type="entry name" value="MR_MLE_C"/>
    <property type="match status" value="1"/>
</dbReference>
<dbReference type="InterPro" id="IPR029065">
    <property type="entry name" value="Enolase_C-like"/>
</dbReference>
<dbReference type="RefSeq" id="WP_219850557.1">
    <property type="nucleotide sequence ID" value="NZ_CP059491.1"/>
</dbReference>
<dbReference type="SUPFAM" id="SSF51604">
    <property type="entry name" value="Enolase C-terminal domain-like"/>
    <property type="match status" value="1"/>
</dbReference>
<dbReference type="InterPro" id="IPR013342">
    <property type="entry name" value="Mandelate_racemase_C"/>
</dbReference>
<reference evidence="6" key="1">
    <citation type="submission" date="2020-07" db="EMBL/GenBank/DDBJ databases">
        <title>novel species isolated from the respiratory tract of Marmot.</title>
        <authorList>
            <person name="Zhang G."/>
        </authorList>
    </citation>
    <scope>NUCLEOTIDE SEQUENCE [LARGE SCALE GENOMIC DNA]</scope>
    <source>
        <strain evidence="6">686</strain>
    </source>
</reference>
<dbReference type="SFLD" id="SFLDS00001">
    <property type="entry name" value="Enolase"/>
    <property type="match status" value="1"/>
</dbReference>
<dbReference type="Gene3D" id="3.20.20.120">
    <property type="entry name" value="Enolase-like C-terminal domain"/>
    <property type="match status" value="1"/>
</dbReference>
<dbReference type="InterPro" id="IPR029017">
    <property type="entry name" value="Enolase-like_N"/>
</dbReference>
<dbReference type="SUPFAM" id="SSF54826">
    <property type="entry name" value="Enolase N-terminal domain-like"/>
    <property type="match status" value="1"/>
</dbReference>
<evidence type="ECO:0000256" key="1">
    <source>
        <dbReference type="ARBA" id="ARBA00001426"/>
    </source>
</evidence>
<evidence type="ECO:0000256" key="2">
    <source>
        <dbReference type="ARBA" id="ARBA00005183"/>
    </source>
</evidence>
<dbReference type="GO" id="GO:0008872">
    <property type="term" value="F:glucarate dehydratase activity"/>
    <property type="evidence" value="ECO:0007669"/>
    <property type="project" value="UniProtKB-EC"/>
</dbReference>
<dbReference type="SMART" id="SM00922">
    <property type="entry name" value="MR_MLE"/>
    <property type="match status" value="1"/>
</dbReference>
<dbReference type="PROSITE" id="PS00908">
    <property type="entry name" value="MR_MLE_1"/>
    <property type="match status" value="1"/>
</dbReference>
<dbReference type="InterPro" id="IPR013341">
    <property type="entry name" value="Mandelate_racemase_N_dom"/>
</dbReference>
<comment type="pathway">
    <text evidence="2">Carbohydrate acid metabolism; D-glucarate degradation; 2,5-dioxopentanoate from D-glucarate: step 1/2.</text>
</comment>
<name>A0A7D7LUW8_9ACTN</name>
<dbReference type="EC" id="4.2.1.40" evidence="3"/>
<keyword evidence="6" id="KW-1185">Reference proteome</keyword>
<evidence type="ECO:0000313" key="6">
    <source>
        <dbReference type="Proteomes" id="UP000515663"/>
    </source>
</evidence>
<dbReference type="GO" id="GO:0009063">
    <property type="term" value="P:amino acid catabolic process"/>
    <property type="evidence" value="ECO:0007669"/>
    <property type="project" value="InterPro"/>
</dbReference>
<evidence type="ECO:0000256" key="3">
    <source>
        <dbReference type="ARBA" id="ARBA00011973"/>
    </source>
</evidence>
<dbReference type="InterPro" id="IPR018110">
    <property type="entry name" value="Mandel_Rmase/mucon_lact_enz_CS"/>
</dbReference>
<proteinExistence type="predicted"/>
<protein>
    <recommendedName>
        <fullName evidence="3">glucarate dehydratase</fullName>
        <ecNumber evidence="3">4.2.1.40</ecNumber>
    </recommendedName>
</protein>
<feature type="domain" description="Mandelate racemase/muconate lactonizing enzyme C-terminal" evidence="4">
    <location>
        <begin position="142"/>
        <end position="262"/>
    </location>
</feature>
<dbReference type="SFLD" id="SFLDG00179">
    <property type="entry name" value="mandelate_racemase"/>
    <property type="match status" value="1"/>
</dbReference>
<dbReference type="Gene3D" id="3.30.390.10">
    <property type="entry name" value="Enolase-like, N-terminal domain"/>
    <property type="match status" value="1"/>
</dbReference>
<sequence>MKITSVETFACDAGWRNYHFLKIVTDEGVTGWAEFDEAFGPPGLTGVIENYGRRLIGRDAFAHEQLHVTLASTARPAPHGMTAEAFGAIENALLDIKAKALGVPVYELLGGKVRDHVPIYWSHCASWRINHPQYYSPQIRDLNGVREAGVEARERGFKAVKTNMFVHHPDGARAWMAGFGAPFEPGLNIDRKLISSVVSHMEALRDGAGDDVELLLDLNFNARTEGFLKLLRALDDFDLFWVELDLHNPEALAYIRQHTKHPIASLETLFGVRQFNPYLQAQAVDVGIVDAIWNGTWQAMKIAAAAEAHDVNIAPHNFYSHLATMTNVHFAAAVPNLRVMEHDVDRLPWDDELFDTAPQIVESALVVPDAPGWGITPNEEAIRAHPPKVHADYLGFSTT</sequence>
<dbReference type="CDD" id="cd03316">
    <property type="entry name" value="MR_like"/>
    <property type="match status" value="1"/>
</dbReference>
<dbReference type="InterPro" id="IPR036849">
    <property type="entry name" value="Enolase-like_C_sf"/>
</dbReference>
<dbReference type="Proteomes" id="UP000515663">
    <property type="component" value="Chromosome"/>
</dbReference>
<dbReference type="InterPro" id="IPR034593">
    <property type="entry name" value="DgoD-like"/>
</dbReference>
<dbReference type="PANTHER" id="PTHR48080">
    <property type="entry name" value="D-GALACTONATE DEHYDRATASE-RELATED"/>
    <property type="match status" value="1"/>
</dbReference>
<dbReference type="PANTHER" id="PTHR48080:SF4">
    <property type="entry name" value="GLUCARATE DEHYDRATASE"/>
    <property type="match status" value="1"/>
</dbReference>
<accession>A0A7D7LUW8</accession>
<evidence type="ECO:0000259" key="4">
    <source>
        <dbReference type="SMART" id="SM00922"/>
    </source>
</evidence>